<accession>A0ABX8J831</accession>
<name>A0ABX8J831_9BACT</name>
<feature type="region of interest" description="Disordered" evidence="1">
    <location>
        <begin position="48"/>
        <end position="108"/>
    </location>
</feature>
<organism evidence="2 3">
    <name type="scientific">Geomonas oryzisoli</name>
    <dbReference type="NCBI Taxonomy" id="2847992"/>
    <lineage>
        <taxon>Bacteria</taxon>
        <taxon>Pseudomonadati</taxon>
        <taxon>Thermodesulfobacteriota</taxon>
        <taxon>Desulfuromonadia</taxon>
        <taxon>Geobacterales</taxon>
        <taxon>Geobacteraceae</taxon>
        <taxon>Geomonas</taxon>
    </lineage>
</organism>
<reference evidence="2 3" key="1">
    <citation type="submission" date="2021-06" db="EMBL/GenBank/DDBJ databases">
        <title>Gemonas diversity in paddy soil.</title>
        <authorList>
            <person name="Liu G."/>
        </authorList>
    </citation>
    <scope>NUCLEOTIDE SEQUENCE [LARGE SCALE GENOMIC DNA]</scope>
    <source>
        <strain evidence="2 3">RG10</strain>
    </source>
</reference>
<sequence>MIVKRGSVVSHAMAQQWGTGKVVEVDDVRATIRFNDGMVRKIISSHFDDLKPADPASYHPPAKAQKGREKVQAAGSGAKSPRSKTPRAKTSRAKATRTKKAAAGATAQ</sequence>
<feature type="compositionally biased region" description="Basic residues" evidence="1">
    <location>
        <begin position="81"/>
        <end position="100"/>
    </location>
</feature>
<gene>
    <name evidence="2" type="ORF">KP004_04785</name>
</gene>
<proteinExistence type="predicted"/>
<protein>
    <submittedName>
        <fullName evidence="2">DUF3553 domain-containing protein</fullName>
    </submittedName>
</protein>
<dbReference type="InterPro" id="IPR021938">
    <property type="entry name" value="DUF3553"/>
</dbReference>
<evidence type="ECO:0000256" key="1">
    <source>
        <dbReference type="SAM" id="MobiDB-lite"/>
    </source>
</evidence>
<dbReference type="EMBL" id="CP076723">
    <property type="protein sequence ID" value="QWV94505.1"/>
    <property type="molecule type" value="Genomic_DNA"/>
</dbReference>
<dbReference type="Pfam" id="PF12073">
    <property type="entry name" value="DUF3553"/>
    <property type="match status" value="1"/>
</dbReference>
<dbReference type="RefSeq" id="WP_216801245.1">
    <property type="nucleotide sequence ID" value="NZ_CP076723.1"/>
</dbReference>
<evidence type="ECO:0000313" key="3">
    <source>
        <dbReference type="Proteomes" id="UP000683557"/>
    </source>
</evidence>
<evidence type="ECO:0000313" key="2">
    <source>
        <dbReference type="EMBL" id="QWV94505.1"/>
    </source>
</evidence>
<keyword evidence="3" id="KW-1185">Reference proteome</keyword>
<dbReference type="Proteomes" id="UP000683557">
    <property type="component" value="Chromosome"/>
</dbReference>